<keyword evidence="2" id="KW-1185">Reference proteome</keyword>
<accession>A0A1Z5HRV6</accession>
<dbReference type="Gene3D" id="3.30.420.10">
    <property type="entry name" value="Ribonuclease H-like superfamily/Ribonuclease H"/>
    <property type="match status" value="1"/>
</dbReference>
<protein>
    <recommendedName>
        <fullName evidence="3">Integrase catalytic domain-containing protein</fullName>
    </recommendedName>
</protein>
<evidence type="ECO:0000313" key="1">
    <source>
        <dbReference type="EMBL" id="GAW92259.1"/>
    </source>
</evidence>
<dbReference type="Proteomes" id="UP000197032">
    <property type="component" value="Unassembled WGS sequence"/>
</dbReference>
<organism evidence="1 2">
    <name type="scientific">Calderihabitans maritimus</name>
    <dbReference type="NCBI Taxonomy" id="1246530"/>
    <lineage>
        <taxon>Bacteria</taxon>
        <taxon>Bacillati</taxon>
        <taxon>Bacillota</taxon>
        <taxon>Clostridia</taxon>
        <taxon>Neomoorellales</taxon>
        <taxon>Calderihabitantaceae</taxon>
        <taxon>Calderihabitans</taxon>
    </lineage>
</organism>
<evidence type="ECO:0000313" key="2">
    <source>
        <dbReference type="Proteomes" id="UP000197032"/>
    </source>
</evidence>
<reference evidence="2" key="1">
    <citation type="journal article" date="2017" name="Appl. Environ. Microbiol.">
        <title>Genomic analysis of Calderihabitans maritimus KKC1, a thermophilic hydrogenogenic carboxydotrophic bacterium isolated from marine sediment.</title>
        <authorList>
            <person name="Omae K."/>
            <person name="Yoneda Y."/>
            <person name="Fukuyama Y."/>
            <person name="Yoshida T."/>
            <person name="Sako Y."/>
        </authorList>
    </citation>
    <scope>NUCLEOTIDE SEQUENCE [LARGE SCALE GENOMIC DNA]</scope>
    <source>
        <strain evidence="2">KKC1</strain>
    </source>
</reference>
<dbReference type="InterPro" id="IPR012337">
    <property type="entry name" value="RNaseH-like_sf"/>
</dbReference>
<name>A0A1Z5HRV6_9FIRM</name>
<dbReference type="InterPro" id="IPR036397">
    <property type="entry name" value="RNaseH_sf"/>
</dbReference>
<comment type="caution">
    <text evidence="1">The sequence shown here is derived from an EMBL/GenBank/DDBJ whole genome shotgun (WGS) entry which is preliminary data.</text>
</comment>
<dbReference type="GO" id="GO:0003676">
    <property type="term" value="F:nucleic acid binding"/>
    <property type="evidence" value="ECO:0007669"/>
    <property type="project" value="InterPro"/>
</dbReference>
<proteinExistence type="predicted"/>
<dbReference type="SUPFAM" id="SSF53098">
    <property type="entry name" value="Ribonuclease H-like"/>
    <property type="match status" value="1"/>
</dbReference>
<gene>
    <name evidence="1" type="ORF">KKC1_14150</name>
</gene>
<evidence type="ECO:0008006" key="3">
    <source>
        <dbReference type="Google" id="ProtNLM"/>
    </source>
</evidence>
<dbReference type="EMBL" id="BDGJ01000064">
    <property type="protein sequence ID" value="GAW92259.1"/>
    <property type="molecule type" value="Genomic_DNA"/>
</dbReference>
<sequence length="84" mass="9424">MPPPLSPAEPRQALGLLSSIALPSRRVRAIISITVIYRKKLFTQNNLYSQLRTDNGPQFAAKQFQQLCNQLGVIHERVPVKTPT</sequence>
<dbReference type="AlphaFoldDB" id="A0A1Z5HRV6"/>